<dbReference type="Pfam" id="PF00069">
    <property type="entry name" value="Pkinase"/>
    <property type="match status" value="1"/>
</dbReference>
<evidence type="ECO:0000256" key="8">
    <source>
        <dbReference type="ARBA" id="ARBA00022490"/>
    </source>
</evidence>
<dbReference type="PROSITE" id="PS50011">
    <property type="entry name" value="PROTEIN_KINASE_DOM"/>
    <property type="match status" value="1"/>
</dbReference>
<keyword evidence="16 24" id="KW-0175">Coiled coil</keyword>
<gene>
    <name evidence="27" type="primary">taok3a</name>
</gene>
<evidence type="ECO:0000256" key="17">
    <source>
        <dbReference type="ARBA" id="ARBA00023136"/>
    </source>
</evidence>
<comment type="catalytic activity">
    <reaction evidence="22">
        <text>L-seryl-[protein] + ATP = O-phospho-L-seryl-[protein] + ADP + H(+)</text>
        <dbReference type="Rhea" id="RHEA:17989"/>
        <dbReference type="Rhea" id="RHEA-COMP:9863"/>
        <dbReference type="Rhea" id="RHEA-COMP:11604"/>
        <dbReference type="ChEBI" id="CHEBI:15378"/>
        <dbReference type="ChEBI" id="CHEBI:29999"/>
        <dbReference type="ChEBI" id="CHEBI:30616"/>
        <dbReference type="ChEBI" id="CHEBI:83421"/>
        <dbReference type="ChEBI" id="CHEBI:456216"/>
        <dbReference type="EC" id="2.7.11.1"/>
    </reaction>
</comment>
<evidence type="ECO:0000313" key="27">
    <source>
        <dbReference type="Ensembl" id="ENSTRUP00000041556.3"/>
    </source>
</evidence>
<dbReference type="GO" id="GO:0005811">
    <property type="term" value="C:lipid droplet"/>
    <property type="evidence" value="ECO:0007669"/>
    <property type="project" value="UniProtKB-SubCell"/>
</dbReference>
<keyword evidence="28" id="KW-1185">Reference proteome</keyword>
<evidence type="ECO:0000256" key="19">
    <source>
        <dbReference type="ARBA" id="ARBA00040009"/>
    </source>
</evidence>
<evidence type="ECO:0000256" key="5">
    <source>
        <dbReference type="ARBA" id="ARBA00008874"/>
    </source>
</evidence>
<keyword evidence="13" id="KW-0227">DNA damage</keyword>
<comment type="catalytic activity">
    <reaction evidence="21">
        <text>L-threonyl-[protein] + ATP = O-phospho-L-threonyl-[protein] + ADP + H(+)</text>
        <dbReference type="Rhea" id="RHEA:46608"/>
        <dbReference type="Rhea" id="RHEA-COMP:11060"/>
        <dbReference type="Rhea" id="RHEA-COMP:11605"/>
        <dbReference type="ChEBI" id="CHEBI:15378"/>
        <dbReference type="ChEBI" id="CHEBI:30013"/>
        <dbReference type="ChEBI" id="CHEBI:30616"/>
        <dbReference type="ChEBI" id="CHEBI:61977"/>
        <dbReference type="ChEBI" id="CHEBI:456216"/>
        <dbReference type="EC" id="2.7.11.1"/>
    </reaction>
</comment>
<evidence type="ECO:0000256" key="23">
    <source>
        <dbReference type="PROSITE-ProRule" id="PRU10141"/>
    </source>
</evidence>
<dbReference type="InterPro" id="IPR011009">
    <property type="entry name" value="Kinase-like_dom_sf"/>
</dbReference>
<dbReference type="GO" id="GO:0005886">
    <property type="term" value="C:plasma membrane"/>
    <property type="evidence" value="ECO:0007669"/>
    <property type="project" value="UniProtKB-SubCell"/>
</dbReference>
<evidence type="ECO:0000256" key="1">
    <source>
        <dbReference type="ARBA" id="ARBA00004202"/>
    </source>
</evidence>
<dbReference type="PANTHER" id="PTHR47167">
    <property type="entry name" value="SERINE/THREONINE-PROTEIN KINASE TAO1-LIKE PROTEIN"/>
    <property type="match status" value="1"/>
</dbReference>
<keyword evidence="12 23" id="KW-0547">Nucleotide-binding</keyword>
<evidence type="ECO:0000256" key="18">
    <source>
        <dbReference type="ARBA" id="ARBA00023204"/>
    </source>
</evidence>
<evidence type="ECO:0000256" key="25">
    <source>
        <dbReference type="SAM" id="MobiDB-lite"/>
    </source>
</evidence>
<dbReference type="EC" id="2.7.11.1" evidence="6"/>
<keyword evidence="11" id="KW-0808">Transferase</keyword>
<dbReference type="GO" id="GO:0045121">
    <property type="term" value="C:membrane raft"/>
    <property type="evidence" value="ECO:0007669"/>
    <property type="project" value="UniProtKB-SubCell"/>
</dbReference>
<dbReference type="AlphaFoldDB" id="H2UX77"/>
<evidence type="ECO:0000256" key="10">
    <source>
        <dbReference type="ARBA" id="ARBA00022677"/>
    </source>
</evidence>
<accession>H2UX77</accession>
<evidence type="ECO:0000256" key="22">
    <source>
        <dbReference type="ARBA" id="ARBA00048679"/>
    </source>
</evidence>
<evidence type="ECO:0000256" key="15">
    <source>
        <dbReference type="ARBA" id="ARBA00022840"/>
    </source>
</evidence>
<dbReference type="InterPro" id="IPR008271">
    <property type="entry name" value="Ser/Thr_kinase_AS"/>
</dbReference>
<dbReference type="GO" id="GO:0005737">
    <property type="term" value="C:cytoplasm"/>
    <property type="evidence" value="ECO:0007669"/>
    <property type="project" value="UniProtKB-SubCell"/>
</dbReference>
<dbReference type="Gene3D" id="1.10.510.10">
    <property type="entry name" value="Transferase(Phosphotransferase) domain 1"/>
    <property type="match status" value="1"/>
</dbReference>
<feature type="region of interest" description="Disordered" evidence="25">
    <location>
        <begin position="398"/>
        <end position="446"/>
    </location>
</feature>
<evidence type="ECO:0000256" key="9">
    <source>
        <dbReference type="ARBA" id="ARBA00022527"/>
    </source>
</evidence>
<dbReference type="FunFam" id="3.30.200.20:FF:000029">
    <property type="entry name" value="Serine/threonine-protein kinase TAO2, putative"/>
    <property type="match status" value="1"/>
</dbReference>
<evidence type="ECO:0000256" key="20">
    <source>
        <dbReference type="ARBA" id="ARBA00043013"/>
    </source>
</evidence>
<dbReference type="InterPro" id="IPR051234">
    <property type="entry name" value="TAO_STE20_kinase"/>
</dbReference>
<feature type="region of interest" description="Disordered" evidence="25">
    <location>
        <begin position="577"/>
        <end position="609"/>
    </location>
</feature>
<dbReference type="Proteomes" id="UP000005226">
    <property type="component" value="Chromosome 21"/>
</dbReference>
<feature type="compositionally biased region" description="Polar residues" evidence="25">
    <location>
        <begin position="429"/>
        <end position="443"/>
    </location>
</feature>
<evidence type="ECO:0000256" key="2">
    <source>
        <dbReference type="ARBA" id="ARBA00004285"/>
    </source>
</evidence>
<organism evidence="27 28">
    <name type="scientific">Takifugu rubripes</name>
    <name type="common">Japanese pufferfish</name>
    <name type="synonym">Fugu rubripes</name>
    <dbReference type="NCBI Taxonomy" id="31033"/>
    <lineage>
        <taxon>Eukaryota</taxon>
        <taxon>Metazoa</taxon>
        <taxon>Chordata</taxon>
        <taxon>Craniata</taxon>
        <taxon>Vertebrata</taxon>
        <taxon>Euteleostomi</taxon>
        <taxon>Actinopterygii</taxon>
        <taxon>Neopterygii</taxon>
        <taxon>Teleostei</taxon>
        <taxon>Neoteleostei</taxon>
        <taxon>Acanthomorphata</taxon>
        <taxon>Eupercaria</taxon>
        <taxon>Tetraodontiformes</taxon>
        <taxon>Tetradontoidea</taxon>
        <taxon>Tetraodontidae</taxon>
        <taxon>Takifugu</taxon>
    </lineage>
</organism>
<dbReference type="GO" id="GO:0051493">
    <property type="term" value="P:regulation of cytoskeleton organization"/>
    <property type="evidence" value="ECO:0007669"/>
    <property type="project" value="TreeGrafter"/>
</dbReference>
<keyword evidence="14" id="KW-0418">Kinase</keyword>
<keyword evidence="15 23" id="KW-0067">ATP-binding</keyword>
<dbReference type="GO" id="GO:0005524">
    <property type="term" value="F:ATP binding"/>
    <property type="evidence" value="ECO:0007669"/>
    <property type="project" value="UniProtKB-UniRule"/>
</dbReference>
<dbReference type="FunFam" id="1.10.510.10:FF:000030">
    <property type="entry name" value="Serine/threonine-protein kinase TAO2, putative"/>
    <property type="match status" value="1"/>
</dbReference>
<reference evidence="27" key="3">
    <citation type="submission" date="2025-09" db="UniProtKB">
        <authorList>
            <consortium name="Ensembl"/>
        </authorList>
    </citation>
    <scope>IDENTIFICATION</scope>
</reference>
<dbReference type="SMART" id="SM00220">
    <property type="entry name" value="S_TKc"/>
    <property type="match status" value="1"/>
</dbReference>
<evidence type="ECO:0000256" key="11">
    <source>
        <dbReference type="ARBA" id="ARBA00022679"/>
    </source>
</evidence>
<dbReference type="Gene3D" id="3.30.200.20">
    <property type="entry name" value="Phosphorylase Kinase, domain 1"/>
    <property type="match status" value="1"/>
</dbReference>
<evidence type="ECO:0000256" key="3">
    <source>
        <dbReference type="ARBA" id="ARBA00004496"/>
    </source>
</evidence>
<proteinExistence type="inferred from homology"/>
<evidence type="ECO:0000256" key="14">
    <source>
        <dbReference type="ARBA" id="ARBA00022777"/>
    </source>
</evidence>
<keyword evidence="7" id="KW-1003">Cell membrane</keyword>
<dbReference type="InterPro" id="IPR000719">
    <property type="entry name" value="Prot_kinase_dom"/>
</dbReference>
<dbReference type="GO" id="GO:0004674">
    <property type="term" value="F:protein serine/threonine kinase activity"/>
    <property type="evidence" value="ECO:0007669"/>
    <property type="project" value="UniProtKB-KW"/>
</dbReference>
<dbReference type="STRING" id="31033.ENSTRUP00000086895"/>
<feature type="domain" description="Protein kinase" evidence="26">
    <location>
        <begin position="29"/>
        <end position="291"/>
    </location>
</feature>
<feature type="compositionally biased region" description="Low complexity" evidence="25">
    <location>
        <begin position="360"/>
        <end position="374"/>
    </location>
</feature>
<comment type="subcellular location">
    <subcellularLocation>
        <location evidence="1">Cell membrane</location>
        <topology evidence="1">Peripheral membrane protein</topology>
    </subcellularLocation>
    <subcellularLocation>
        <location evidence="3">Cytoplasm</location>
    </subcellularLocation>
    <subcellularLocation>
        <location evidence="4">Lipid droplet</location>
    </subcellularLocation>
    <subcellularLocation>
        <location evidence="2">Membrane raft</location>
    </subcellularLocation>
</comment>
<dbReference type="SUPFAM" id="SSF56112">
    <property type="entry name" value="Protein kinase-like (PK-like)"/>
    <property type="match status" value="1"/>
</dbReference>
<evidence type="ECO:0000256" key="24">
    <source>
        <dbReference type="SAM" id="Coils"/>
    </source>
</evidence>
<dbReference type="OMA" id="KEKIKEX"/>
<feature type="coiled-coil region" evidence="24">
    <location>
        <begin position="770"/>
        <end position="846"/>
    </location>
</feature>
<evidence type="ECO:0000256" key="7">
    <source>
        <dbReference type="ARBA" id="ARBA00022475"/>
    </source>
</evidence>
<evidence type="ECO:0000256" key="4">
    <source>
        <dbReference type="ARBA" id="ARBA00004502"/>
    </source>
</evidence>
<keyword evidence="8" id="KW-0963">Cytoplasm</keyword>
<evidence type="ECO:0000256" key="13">
    <source>
        <dbReference type="ARBA" id="ARBA00022763"/>
    </source>
</evidence>
<dbReference type="PROSITE" id="PS00107">
    <property type="entry name" value="PROTEIN_KINASE_ATP"/>
    <property type="match status" value="1"/>
</dbReference>
<feature type="coiled-coil region" evidence="24">
    <location>
        <begin position="473"/>
        <end position="526"/>
    </location>
</feature>
<dbReference type="eggNOG" id="KOG0577">
    <property type="taxonomic scope" value="Eukaryota"/>
</dbReference>
<dbReference type="HOGENOM" id="CLU_000288_2_2_1"/>
<comment type="similarity">
    <text evidence="5">Belongs to the protein kinase superfamily. STE Ser/Thr protein kinase family. STE20 subfamily.</text>
</comment>
<dbReference type="PROSITE" id="PS00108">
    <property type="entry name" value="PROTEIN_KINASE_ST"/>
    <property type="match status" value="1"/>
</dbReference>
<reference evidence="27" key="2">
    <citation type="submission" date="2025-08" db="UniProtKB">
        <authorList>
            <consortium name="Ensembl"/>
        </authorList>
    </citation>
    <scope>IDENTIFICATION</scope>
</reference>
<keyword evidence="18" id="KW-0234">DNA repair</keyword>
<evidence type="ECO:0000313" key="28">
    <source>
        <dbReference type="Proteomes" id="UP000005226"/>
    </source>
</evidence>
<dbReference type="InterPro" id="IPR017441">
    <property type="entry name" value="Protein_kinase_ATP_BS"/>
</dbReference>
<feature type="region of interest" description="Disordered" evidence="25">
    <location>
        <begin position="330"/>
        <end position="374"/>
    </location>
</feature>
<evidence type="ECO:0000259" key="26">
    <source>
        <dbReference type="PROSITE" id="PS50011"/>
    </source>
</evidence>
<keyword evidence="9" id="KW-0723">Serine/threonine-protein kinase</keyword>
<evidence type="ECO:0000256" key="16">
    <source>
        <dbReference type="ARBA" id="ARBA00023054"/>
    </source>
</evidence>
<evidence type="ECO:0000256" key="21">
    <source>
        <dbReference type="ARBA" id="ARBA00047899"/>
    </source>
</evidence>
<dbReference type="GeneTree" id="ENSGT00940000155735"/>
<protein>
    <recommendedName>
        <fullName evidence="19">Serine/threonine-protein kinase TAO3</fullName>
        <ecNumber evidence="6">2.7.11.1</ecNumber>
    </recommendedName>
    <alternativeName>
        <fullName evidence="20">Thousand and one amino acid protein 3</fullName>
    </alternativeName>
</protein>
<dbReference type="PANTHER" id="PTHR47167:SF10">
    <property type="entry name" value="SERINE_THREONINE-PROTEIN KINASE TAO3"/>
    <property type="match status" value="1"/>
</dbReference>
<evidence type="ECO:0000256" key="6">
    <source>
        <dbReference type="ARBA" id="ARBA00012513"/>
    </source>
</evidence>
<dbReference type="GO" id="GO:0006281">
    <property type="term" value="P:DNA repair"/>
    <property type="evidence" value="ECO:0007669"/>
    <property type="project" value="UniProtKB-KW"/>
</dbReference>
<keyword evidence="17" id="KW-0472">Membrane</keyword>
<keyword evidence="10" id="KW-0551">Lipid droplet</keyword>
<evidence type="ECO:0000256" key="12">
    <source>
        <dbReference type="ARBA" id="ARBA00022741"/>
    </source>
</evidence>
<dbReference type="Ensembl" id="ENSTRUT00000041700.3">
    <property type="protein sequence ID" value="ENSTRUP00000041556.3"/>
    <property type="gene ID" value="ENSTRUG00000016256.3"/>
</dbReference>
<name>H2UX77_TAKRU</name>
<reference evidence="27 28" key="1">
    <citation type="journal article" date="2011" name="Genome Biol. Evol.">
        <title>Integration of the genetic map and genome assembly of fugu facilitates insights into distinct features of genome evolution in teleosts and mammals.</title>
        <authorList>
            <person name="Kai W."/>
            <person name="Kikuchi K."/>
            <person name="Tohari S."/>
            <person name="Chew A.K."/>
            <person name="Tay A."/>
            <person name="Fujiwara A."/>
            <person name="Hosoya S."/>
            <person name="Suetake H."/>
            <person name="Naruse K."/>
            <person name="Brenner S."/>
            <person name="Suzuki Y."/>
            <person name="Venkatesh B."/>
        </authorList>
    </citation>
    <scope>NUCLEOTIDE SEQUENCE [LARGE SCALE GENOMIC DNA]</scope>
</reference>
<sequence>IMPSSTRKGVPKDPELADLFFKDDPEDVFCDLHEIGHGSFGAVYFARNSYSNEVVAIKKMSYNGKQTTEKWQDIIKEVKFLGQLRHPNTIEYKGCYLKDNTAWLVMEYCLGSASDLLEVHKKPLQEMEIAAITHGALLGLAYLHSHNMIHRDVKAGNILLTELGQVKLADFGSASIASPANSFVGTPYWSFFCYYKKKMAPEVILAMDEGQYEGKVDIWSLGITCIELAERKPPLFNMNAMSALYHIAQNDSPTLQSNEWSDLFRSFVDYCLLKIPQERPSSGELLRHDFVRRERSPRILIDLIQRTKDAVRELDNLQYRKMKKILYQEKHNGPMGESQEEEEDSEAASCKMNSLGSNHSIPSTSVSTGSQSSSVNSMQEMLDDGCSDMTMMHPQDYGSTLESSPHTKKDHHYNWDDGIHRDHRPGLRPSSSDRSSQAQNYKNQGRFATIKSASLVTKQIHEHEQESELREQMSGYKRMRRQHQKQLIALENKLKAEMDEHRLKLQKEVETQANNAYIELEKLAKRHAVHTDKEMKTLLTDEKKFQQQIAAQQKKELTTFLDNQKKQYKLCKEKIKEEMNEDHSTPKKEKQERLSKHKENMQHSQAEEEAHLLTQQRVYFDRNCRAFKRKVMIKRHDLEQEQIREELNKKKTQKEMEHAMLIRHDESMQELEHRQLKTLQKLRMDLIRQQHQTELENQIEYNNRRERELHRKHVLELRQQPKNLKALELQIKKQFQDTCKVQTKQYKALRHHQMEVTPKAEHKTVLKALKDEQTRKLAILAEQYEQSINEMMASQALRLDEAQEAECQALRQQLQQEMELLNAYQSKIKMQTEAQHERELQKLEQKVSLRRAHLEQKIEEELVSLQKERTDRIKHLLERQERETDSFDMESLRLGFGNLGTLDLPKDDYR</sequence>
<feature type="binding site" evidence="23">
    <location>
        <position position="59"/>
    </location>
    <ligand>
        <name>ATP</name>
        <dbReference type="ChEBI" id="CHEBI:30616"/>
    </ligand>
</feature>